<dbReference type="AlphaFoldDB" id="A0A426ZYF3"/>
<evidence type="ECO:0000313" key="1">
    <source>
        <dbReference type="EMBL" id="RRT69069.1"/>
    </source>
</evidence>
<evidence type="ECO:0000313" key="2">
    <source>
        <dbReference type="Proteomes" id="UP000287651"/>
    </source>
</evidence>
<organism evidence="1 2">
    <name type="scientific">Ensete ventricosum</name>
    <name type="common">Abyssinian banana</name>
    <name type="synonym">Musa ensete</name>
    <dbReference type="NCBI Taxonomy" id="4639"/>
    <lineage>
        <taxon>Eukaryota</taxon>
        <taxon>Viridiplantae</taxon>
        <taxon>Streptophyta</taxon>
        <taxon>Embryophyta</taxon>
        <taxon>Tracheophyta</taxon>
        <taxon>Spermatophyta</taxon>
        <taxon>Magnoliopsida</taxon>
        <taxon>Liliopsida</taxon>
        <taxon>Zingiberales</taxon>
        <taxon>Musaceae</taxon>
        <taxon>Ensete</taxon>
    </lineage>
</organism>
<protein>
    <submittedName>
        <fullName evidence="1">Uncharacterized protein</fullName>
    </submittedName>
</protein>
<proteinExistence type="predicted"/>
<dbReference type="EMBL" id="AMZH03004479">
    <property type="protein sequence ID" value="RRT69069.1"/>
    <property type="molecule type" value="Genomic_DNA"/>
</dbReference>
<reference evidence="1 2" key="1">
    <citation type="journal article" date="2014" name="Agronomy (Basel)">
        <title>A Draft Genome Sequence for Ensete ventricosum, the Drought-Tolerant Tree Against Hunger.</title>
        <authorList>
            <person name="Harrison J."/>
            <person name="Moore K.A."/>
            <person name="Paszkiewicz K."/>
            <person name="Jones T."/>
            <person name="Grant M."/>
            <person name="Ambacheew D."/>
            <person name="Muzemil S."/>
            <person name="Studholme D.J."/>
        </authorList>
    </citation>
    <scope>NUCLEOTIDE SEQUENCE [LARGE SCALE GENOMIC DNA]</scope>
</reference>
<name>A0A426ZYF3_ENSVE</name>
<comment type="caution">
    <text evidence="1">The sequence shown here is derived from an EMBL/GenBank/DDBJ whole genome shotgun (WGS) entry which is preliminary data.</text>
</comment>
<accession>A0A426ZYF3</accession>
<gene>
    <name evidence="1" type="ORF">B296_00020238</name>
</gene>
<sequence>MDLHYGSVEVTESKSSQLHLHYGSYVFGSYMNPIRIRIAGEAARVGVGDRANVLQTARDIHVGAIRAAAPGYHRRLESNGGEGDIPMQRFGSGWTLQLQADKAEGI</sequence>
<dbReference type="Proteomes" id="UP000287651">
    <property type="component" value="Unassembled WGS sequence"/>
</dbReference>